<comment type="caution">
    <text evidence="1">The sequence shown here is derived from an EMBL/GenBank/DDBJ whole genome shotgun (WGS) entry which is preliminary data.</text>
</comment>
<accession>A0A9J5WWL8</accession>
<organism evidence="1 2">
    <name type="scientific">Solanum commersonii</name>
    <name type="common">Commerson's wild potato</name>
    <name type="synonym">Commerson's nightshade</name>
    <dbReference type="NCBI Taxonomy" id="4109"/>
    <lineage>
        <taxon>Eukaryota</taxon>
        <taxon>Viridiplantae</taxon>
        <taxon>Streptophyta</taxon>
        <taxon>Embryophyta</taxon>
        <taxon>Tracheophyta</taxon>
        <taxon>Spermatophyta</taxon>
        <taxon>Magnoliopsida</taxon>
        <taxon>eudicotyledons</taxon>
        <taxon>Gunneridae</taxon>
        <taxon>Pentapetalae</taxon>
        <taxon>asterids</taxon>
        <taxon>lamiids</taxon>
        <taxon>Solanales</taxon>
        <taxon>Solanaceae</taxon>
        <taxon>Solanoideae</taxon>
        <taxon>Solaneae</taxon>
        <taxon>Solanum</taxon>
    </lineage>
</organism>
<evidence type="ECO:0000313" key="2">
    <source>
        <dbReference type="Proteomes" id="UP000824120"/>
    </source>
</evidence>
<protein>
    <submittedName>
        <fullName evidence="1">Uncharacterized protein</fullName>
    </submittedName>
</protein>
<name>A0A9J5WWL8_SOLCO</name>
<dbReference type="EMBL" id="JACXVP010000010">
    <property type="protein sequence ID" value="KAG5580195.1"/>
    <property type="molecule type" value="Genomic_DNA"/>
</dbReference>
<reference evidence="1 2" key="1">
    <citation type="submission" date="2020-09" db="EMBL/GenBank/DDBJ databases">
        <title>De no assembly of potato wild relative species, Solanum commersonii.</title>
        <authorList>
            <person name="Cho K."/>
        </authorList>
    </citation>
    <scope>NUCLEOTIDE SEQUENCE [LARGE SCALE GENOMIC DNA]</scope>
    <source>
        <strain evidence="1">LZ3.2</strain>
        <tissue evidence="1">Leaf</tissue>
    </source>
</reference>
<sequence>MERRGKSKKWFKNRMAPFMETLTGREGVPRLVVVLTAAVRLTPRGGACEGEAEDSCTSFLGMRCSLKLDKVLCPAWGLIITPYSSCGAKRIEGIGDIEKNTYWNKLEALNTFRGLNMENKRNLVKSRIQQEGVDIIVLMETKLNGAVGDYIQ</sequence>
<dbReference type="AlphaFoldDB" id="A0A9J5WWL8"/>
<gene>
    <name evidence="1" type="ORF">H5410_050822</name>
</gene>
<keyword evidence="2" id="KW-1185">Reference proteome</keyword>
<dbReference type="Proteomes" id="UP000824120">
    <property type="component" value="Chromosome 10"/>
</dbReference>
<proteinExistence type="predicted"/>
<evidence type="ECO:0000313" key="1">
    <source>
        <dbReference type="EMBL" id="KAG5580195.1"/>
    </source>
</evidence>